<name>A0ABD0YUM0_9HEMI</name>
<keyword evidence="6" id="KW-0808">Transferase</keyword>
<evidence type="ECO:0000256" key="3">
    <source>
        <dbReference type="ARBA" id="ARBA00004991"/>
    </source>
</evidence>
<dbReference type="PANTHER" id="PTHR13693:SF2">
    <property type="entry name" value="SERINE PALMITOYLTRANSFERASE 1"/>
    <property type="match status" value="1"/>
</dbReference>
<dbReference type="GO" id="GO:0006665">
    <property type="term" value="P:sphingolipid metabolic process"/>
    <property type="evidence" value="ECO:0007669"/>
    <property type="project" value="UniProtKB-KW"/>
</dbReference>
<comment type="cofactor">
    <cofactor evidence="1">
        <name>pyridoxal 5'-phosphate</name>
        <dbReference type="ChEBI" id="CHEBI:597326"/>
    </cofactor>
</comment>
<evidence type="ECO:0000256" key="11">
    <source>
        <dbReference type="ARBA" id="ARBA00041066"/>
    </source>
</evidence>
<dbReference type="SUPFAM" id="SSF53383">
    <property type="entry name" value="PLP-dependent transferases"/>
    <property type="match status" value="1"/>
</dbReference>
<dbReference type="AlphaFoldDB" id="A0ABD0YUM0"/>
<feature type="non-terminal residue" evidence="15">
    <location>
        <position position="1"/>
    </location>
</feature>
<dbReference type="Proteomes" id="UP001558652">
    <property type="component" value="Unassembled WGS sequence"/>
</dbReference>
<dbReference type="Gene3D" id="3.40.640.10">
    <property type="entry name" value="Type I PLP-dependent aspartate aminotransferase-like (Major domain)"/>
    <property type="match status" value="1"/>
</dbReference>
<sequence length="370" mass="41365">EEKLIEEYSPEPLIVNPSTFPGTSKIIHGKVGKHVEVNGQKCLNLATHNYLGLAQNEEVERSAIKSVSKYGVGSCGPRGFYGTVDVHLELEERLAKFMNMEEAVVYSYGFSTLASAIPAYSKRGDIIFVDNSVNFAIQKGLDASRSEIKYFRHNDTEHLEFLLKEQAGIDLKNRRKADKTRKFLIVEGIYMNTGEICPLPELIELRKKYKLRIFIDESISFGTLGQTGRGVTEYYNIPIIEVDLIMGSLEWALASVGGFCVGSSFIVEHQRLSGLGYCFSASLPPLLTSAAIVALDILEHHPQIVSDLKKLSSTFQTELENSKIMDVFKLSGHPHSPVKHISLKTSRLSYDEQQSVLEGFVNYVSKFNFI</sequence>
<evidence type="ECO:0000256" key="7">
    <source>
        <dbReference type="ARBA" id="ARBA00022898"/>
    </source>
</evidence>
<dbReference type="GO" id="GO:0004758">
    <property type="term" value="F:serine C-palmitoyltransferase activity"/>
    <property type="evidence" value="ECO:0007669"/>
    <property type="project" value="UniProtKB-EC"/>
</dbReference>
<evidence type="ECO:0000256" key="1">
    <source>
        <dbReference type="ARBA" id="ARBA00001933"/>
    </source>
</evidence>
<comment type="pathway">
    <text evidence="3">Sphingolipid metabolism.</text>
</comment>
<organism evidence="15 16">
    <name type="scientific">Ranatra chinensis</name>
    <dbReference type="NCBI Taxonomy" id="642074"/>
    <lineage>
        <taxon>Eukaryota</taxon>
        <taxon>Metazoa</taxon>
        <taxon>Ecdysozoa</taxon>
        <taxon>Arthropoda</taxon>
        <taxon>Hexapoda</taxon>
        <taxon>Insecta</taxon>
        <taxon>Pterygota</taxon>
        <taxon>Neoptera</taxon>
        <taxon>Paraneoptera</taxon>
        <taxon>Hemiptera</taxon>
        <taxon>Heteroptera</taxon>
        <taxon>Panheteroptera</taxon>
        <taxon>Nepomorpha</taxon>
        <taxon>Nepidae</taxon>
        <taxon>Ranatrinae</taxon>
        <taxon>Ranatra</taxon>
    </lineage>
</organism>
<keyword evidence="8" id="KW-0746">Sphingolipid metabolism</keyword>
<evidence type="ECO:0000256" key="2">
    <source>
        <dbReference type="ARBA" id="ARBA00004760"/>
    </source>
</evidence>
<dbReference type="Pfam" id="PF00155">
    <property type="entry name" value="Aminotran_1_2"/>
    <property type="match status" value="1"/>
</dbReference>
<proteinExistence type="inferred from homology"/>
<feature type="domain" description="Aminotransferase class I/classII large" evidence="14">
    <location>
        <begin position="41"/>
        <end position="322"/>
    </location>
</feature>
<keyword evidence="9" id="KW-0443">Lipid metabolism</keyword>
<evidence type="ECO:0000256" key="12">
    <source>
        <dbReference type="ARBA" id="ARBA00041765"/>
    </source>
</evidence>
<dbReference type="Gene3D" id="3.90.1150.10">
    <property type="entry name" value="Aspartate Aminotransferase, domain 1"/>
    <property type="match status" value="1"/>
</dbReference>
<dbReference type="InterPro" id="IPR004839">
    <property type="entry name" value="Aminotransferase_I/II_large"/>
</dbReference>
<evidence type="ECO:0000313" key="16">
    <source>
        <dbReference type="Proteomes" id="UP001558652"/>
    </source>
</evidence>
<dbReference type="PANTHER" id="PTHR13693">
    <property type="entry name" value="CLASS II AMINOTRANSFERASE/8-AMINO-7-OXONONANOATE SYNTHASE"/>
    <property type="match status" value="1"/>
</dbReference>
<gene>
    <name evidence="15" type="ORF">AAG570_013190</name>
</gene>
<evidence type="ECO:0000256" key="13">
    <source>
        <dbReference type="ARBA" id="ARBA00042649"/>
    </source>
</evidence>
<keyword evidence="16" id="KW-1185">Reference proteome</keyword>
<comment type="similarity">
    <text evidence="4">Belongs to the class-II pyridoxal-phosphate-dependent aminotransferase family.</text>
</comment>
<evidence type="ECO:0000256" key="9">
    <source>
        <dbReference type="ARBA" id="ARBA00023098"/>
    </source>
</evidence>
<evidence type="ECO:0000313" key="15">
    <source>
        <dbReference type="EMBL" id="KAL1130252.1"/>
    </source>
</evidence>
<keyword evidence="7" id="KW-0663">Pyridoxal phosphate</keyword>
<accession>A0ABD0YUM0</accession>
<evidence type="ECO:0000256" key="4">
    <source>
        <dbReference type="ARBA" id="ARBA00008392"/>
    </source>
</evidence>
<evidence type="ECO:0000256" key="10">
    <source>
        <dbReference type="ARBA" id="ARBA00023315"/>
    </source>
</evidence>
<protein>
    <recommendedName>
        <fullName evidence="11">Serine palmitoyltransferase 1</fullName>
        <ecNumber evidence="5">2.3.1.50</ecNumber>
    </recommendedName>
    <alternativeName>
        <fullName evidence="12">Long chain base biosynthesis protein 1</fullName>
    </alternativeName>
    <alternativeName>
        <fullName evidence="13">Serine-palmitoyl-CoA transferase 1</fullName>
    </alternativeName>
</protein>
<evidence type="ECO:0000256" key="8">
    <source>
        <dbReference type="ARBA" id="ARBA00022919"/>
    </source>
</evidence>
<keyword evidence="10" id="KW-0012">Acyltransferase</keyword>
<dbReference type="GO" id="GO:0016020">
    <property type="term" value="C:membrane"/>
    <property type="evidence" value="ECO:0007669"/>
    <property type="project" value="GOC"/>
</dbReference>
<evidence type="ECO:0000256" key="5">
    <source>
        <dbReference type="ARBA" id="ARBA00013220"/>
    </source>
</evidence>
<evidence type="ECO:0000259" key="14">
    <source>
        <dbReference type="Pfam" id="PF00155"/>
    </source>
</evidence>
<dbReference type="EC" id="2.3.1.50" evidence="5"/>
<dbReference type="InterPro" id="IPR015424">
    <property type="entry name" value="PyrdxlP-dep_Trfase"/>
</dbReference>
<dbReference type="FunFam" id="3.40.640.10:FF:000049">
    <property type="entry name" value="serine palmitoyltransferase 1 isoform X1"/>
    <property type="match status" value="1"/>
</dbReference>
<dbReference type="EMBL" id="JBFDAA010000008">
    <property type="protein sequence ID" value="KAL1130252.1"/>
    <property type="molecule type" value="Genomic_DNA"/>
</dbReference>
<comment type="pathway">
    <text evidence="2">Lipid metabolism; sphingolipid metabolism.</text>
</comment>
<evidence type="ECO:0000256" key="6">
    <source>
        <dbReference type="ARBA" id="ARBA00022679"/>
    </source>
</evidence>
<dbReference type="InterPro" id="IPR050087">
    <property type="entry name" value="AON_synthase_class-II"/>
</dbReference>
<dbReference type="InterPro" id="IPR015421">
    <property type="entry name" value="PyrdxlP-dep_Trfase_major"/>
</dbReference>
<reference evidence="15 16" key="1">
    <citation type="submission" date="2024-07" db="EMBL/GenBank/DDBJ databases">
        <title>Chromosome-level genome assembly of the water stick insect Ranatra chinensis (Heteroptera: Nepidae).</title>
        <authorList>
            <person name="Liu X."/>
        </authorList>
    </citation>
    <scope>NUCLEOTIDE SEQUENCE [LARGE SCALE GENOMIC DNA]</scope>
    <source>
        <strain evidence="15">Cailab_2021Rc</strain>
        <tissue evidence="15">Muscle</tissue>
    </source>
</reference>
<dbReference type="InterPro" id="IPR015422">
    <property type="entry name" value="PyrdxlP-dep_Trfase_small"/>
</dbReference>
<comment type="caution">
    <text evidence="15">The sequence shown here is derived from an EMBL/GenBank/DDBJ whole genome shotgun (WGS) entry which is preliminary data.</text>
</comment>